<keyword evidence="4 5" id="KW-0472">Membrane</keyword>
<proteinExistence type="predicted"/>
<feature type="transmembrane region" description="Helical" evidence="5">
    <location>
        <begin position="151"/>
        <end position="169"/>
    </location>
</feature>
<keyword evidence="8" id="KW-1185">Reference proteome</keyword>
<evidence type="ECO:0000313" key="8">
    <source>
        <dbReference type="Proteomes" id="UP001107558"/>
    </source>
</evidence>
<evidence type="ECO:0000256" key="3">
    <source>
        <dbReference type="ARBA" id="ARBA00022989"/>
    </source>
</evidence>
<dbReference type="EMBL" id="JADBJN010000001">
    <property type="protein sequence ID" value="KAG5683683.1"/>
    <property type="molecule type" value="Genomic_DNA"/>
</dbReference>
<dbReference type="GO" id="GO:0016491">
    <property type="term" value="F:oxidoreductase activity"/>
    <property type="evidence" value="ECO:0007669"/>
    <property type="project" value="InterPro"/>
</dbReference>
<feature type="transmembrane region" description="Helical" evidence="5">
    <location>
        <begin position="107"/>
        <end position="131"/>
    </location>
</feature>
<comment type="subcellular location">
    <subcellularLocation>
        <location evidence="1">Membrane</location>
    </subcellularLocation>
</comment>
<dbReference type="InterPro" id="IPR050307">
    <property type="entry name" value="Sterol_Desaturase_Related"/>
</dbReference>
<name>A0A9J6CPZ5_POLVA</name>
<organism evidence="7 8">
    <name type="scientific">Polypedilum vanderplanki</name>
    <name type="common">Sleeping chironomid midge</name>
    <dbReference type="NCBI Taxonomy" id="319348"/>
    <lineage>
        <taxon>Eukaryota</taxon>
        <taxon>Metazoa</taxon>
        <taxon>Ecdysozoa</taxon>
        <taxon>Arthropoda</taxon>
        <taxon>Hexapoda</taxon>
        <taxon>Insecta</taxon>
        <taxon>Pterygota</taxon>
        <taxon>Neoptera</taxon>
        <taxon>Endopterygota</taxon>
        <taxon>Diptera</taxon>
        <taxon>Nematocera</taxon>
        <taxon>Chironomoidea</taxon>
        <taxon>Chironomidae</taxon>
        <taxon>Chironominae</taxon>
        <taxon>Polypedilum</taxon>
        <taxon>Polypedilum</taxon>
    </lineage>
</organism>
<evidence type="ECO:0000256" key="2">
    <source>
        <dbReference type="ARBA" id="ARBA00022692"/>
    </source>
</evidence>
<evidence type="ECO:0000313" key="7">
    <source>
        <dbReference type="EMBL" id="KAG5683683.1"/>
    </source>
</evidence>
<comment type="caution">
    <text evidence="7">The sequence shown here is derived from an EMBL/GenBank/DDBJ whole genome shotgun (WGS) entry which is preliminary data.</text>
</comment>
<dbReference type="Pfam" id="PF04116">
    <property type="entry name" value="FA_hydroxylase"/>
    <property type="match status" value="1"/>
</dbReference>
<dbReference type="InterPro" id="IPR006694">
    <property type="entry name" value="Fatty_acid_hydroxylase"/>
</dbReference>
<reference evidence="7" key="1">
    <citation type="submission" date="2021-03" db="EMBL/GenBank/DDBJ databases">
        <title>Chromosome level genome of the anhydrobiotic midge Polypedilum vanderplanki.</title>
        <authorList>
            <person name="Yoshida Y."/>
            <person name="Kikawada T."/>
            <person name="Gusev O."/>
        </authorList>
    </citation>
    <scope>NUCLEOTIDE SEQUENCE</scope>
    <source>
        <strain evidence="7">NIAS01</strain>
        <tissue evidence="7">Whole body or cell culture</tissue>
    </source>
</reference>
<dbReference type="GO" id="GO:0016020">
    <property type="term" value="C:membrane"/>
    <property type="evidence" value="ECO:0007669"/>
    <property type="project" value="UniProtKB-SubCell"/>
</dbReference>
<evidence type="ECO:0000259" key="6">
    <source>
        <dbReference type="Pfam" id="PF04116"/>
    </source>
</evidence>
<feature type="transmembrane region" description="Helical" evidence="5">
    <location>
        <begin position="12"/>
        <end position="30"/>
    </location>
</feature>
<feature type="transmembrane region" description="Helical" evidence="5">
    <location>
        <begin position="59"/>
        <end position="80"/>
    </location>
</feature>
<keyword evidence="2 5" id="KW-0812">Transmembrane</keyword>
<dbReference type="AlphaFoldDB" id="A0A9J6CPZ5"/>
<sequence>MDLKNSLTSFDIFHPLTYYIPIIYFITRVLENFTNTSNFWTKVWNKIVDINDDDYTFKLYGTIIYTSLIYWIVGLLYFSMDVTQKPKSFRKYKTQPDANEPLDYKKILLALPLVLFNQLILNPIVTCIFVTIGRKTLSSAHIRYTTSFQQLMIDIIVYQLIYEACFYYAHRLFHHKYFYAKIHKVHHKFTAPVSLMATYAHPIEHIFANMLPIVIPISLLKLPISTSWIVMTLTTIATLGDHSGYHLPFLHSPQFHDWHHAKFSECYGAMGILDKFHGTSKNFEKAINSIRHRTIFSMKSVVELYPDDLIEKSNIEAKNSENKKIQ</sequence>
<evidence type="ECO:0000256" key="1">
    <source>
        <dbReference type="ARBA" id="ARBA00004370"/>
    </source>
</evidence>
<evidence type="ECO:0000256" key="4">
    <source>
        <dbReference type="ARBA" id="ARBA00023136"/>
    </source>
</evidence>
<dbReference type="Proteomes" id="UP001107558">
    <property type="component" value="Chromosome 1"/>
</dbReference>
<feature type="domain" description="Fatty acid hydroxylase" evidence="6">
    <location>
        <begin position="156"/>
        <end position="279"/>
    </location>
</feature>
<evidence type="ECO:0000256" key="5">
    <source>
        <dbReference type="SAM" id="Phobius"/>
    </source>
</evidence>
<gene>
    <name evidence="7" type="ORF">PVAND_012949</name>
</gene>
<dbReference type="GO" id="GO:0005506">
    <property type="term" value="F:iron ion binding"/>
    <property type="evidence" value="ECO:0007669"/>
    <property type="project" value="InterPro"/>
</dbReference>
<dbReference type="PANTHER" id="PTHR11863">
    <property type="entry name" value="STEROL DESATURASE"/>
    <property type="match status" value="1"/>
</dbReference>
<dbReference type="GO" id="GO:0008610">
    <property type="term" value="P:lipid biosynthetic process"/>
    <property type="evidence" value="ECO:0007669"/>
    <property type="project" value="InterPro"/>
</dbReference>
<accession>A0A9J6CPZ5</accession>
<keyword evidence="3 5" id="KW-1133">Transmembrane helix</keyword>
<protein>
    <recommendedName>
        <fullName evidence="6">Fatty acid hydroxylase domain-containing protein</fullName>
    </recommendedName>
</protein>
<dbReference type="OrthoDB" id="408954at2759"/>